<dbReference type="InterPro" id="IPR058840">
    <property type="entry name" value="AAA_SelU"/>
</dbReference>
<dbReference type="InterPro" id="IPR017582">
    <property type="entry name" value="SelU"/>
</dbReference>
<evidence type="ECO:0000259" key="3">
    <source>
        <dbReference type="PROSITE" id="PS50206"/>
    </source>
</evidence>
<comment type="subunit">
    <text evidence="2">Monomer.</text>
</comment>
<keyword evidence="1 2" id="KW-0711">Selenium</keyword>
<dbReference type="InterPro" id="IPR001763">
    <property type="entry name" value="Rhodanese-like_dom"/>
</dbReference>
<dbReference type="Gene3D" id="3.40.250.10">
    <property type="entry name" value="Rhodanese-like domain"/>
    <property type="match status" value="1"/>
</dbReference>
<comment type="function">
    <text evidence="2">Involved in the post-transcriptional modification of the uridine at the wobble position (U34) of tRNA(Lys), tRNA(Glu) and tRNA(Gln). Catalyzes the conversion of 2-thiouridine (S2U-RNA) to 2-selenouridine (Se2U-RNA). Acts in a two-step process involving geranylation of 2-thiouridine (S2U) to S-geranyl-2-thiouridine (geS2U) and subsequent selenation of the latter derivative to 2-selenouridine (Se2U) in the tRNA chain.</text>
</comment>
<dbReference type="AlphaFoldDB" id="A0A939DMC4"/>
<gene>
    <name evidence="4" type="primary">mnmH</name>
    <name evidence="2" type="synonym">selU</name>
    <name evidence="4" type="ORF">J0A66_08440</name>
</gene>
<dbReference type="GO" id="GO:0002098">
    <property type="term" value="P:tRNA wobble uridine modification"/>
    <property type="evidence" value="ECO:0007669"/>
    <property type="project" value="UniProtKB-UniRule"/>
</dbReference>
<dbReference type="InterPro" id="IPR027417">
    <property type="entry name" value="P-loop_NTPase"/>
</dbReference>
<evidence type="ECO:0000313" key="5">
    <source>
        <dbReference type="Proteomes" id="UP000664654"/>
    </source>
</evidence>
<organism evidence="4 5">
    <name type="scientific">Bowmanella dokdonensis</name>
    <dbReference type="NCBI Taxonomy" id="751969"/>
    <lineage>
        <taxon>Bacteria</taxon>
        <taxon>Pseudomonadati</taxon>
        <taxon>Pseudomonadota</taxon>
        <taxon>Gammaproteobacteria</taxon>
        <taxon>Alteromonadales</taxon>
        <taxon>Alteromonadaceae</taxon>
        <taxon>Bowmanella</taxon>
    </lineage>
</organism>
<dbReference type="GO" id="GO:0043828">
    <property type="term" value="F:tRNA 2-selenouridine synthase activity"/>
    <property type="evidence" value="ECO:0007669"/>
    <property type="project" value="UniProtKB-EC"/>
</dbReference>
<comment type="catalytic activity">
    <reaction evidence="2">
        <text>5-methylaminomethyl-2-(Se-phospho)selenouridine(34) in tRNA + H2O = 5-methylaminomethyl-2-selenouridine(34) in tRNA + phosphate</text>
        <dbReference type="Rhea" id="RHEA:60176"/>
        <dbReference type="Rhea" id="RHEA-COMP:10196"/>
        <dbReference type="Rhea" id="RHEA-COMP:15523"/>
        <dbReference type="ChEBI" id="CHEBI:15377"/>
        <dbReference type="ChEBI" id="CHEBI:43474"/>
        <dbReference type="ChEBI" id="CHEBI:82743"/>
        <dbReference type="ChEBI" id="CHEBI:143702"/>
    </reaction>
</comment>
<dbReference type="NCBIfam" id="TIGR03167">
    <property type="entry name" value="tRNA_sel_U_synt"/>
    <property type="match status" value="1"/>
</dbReference>
<dbReference type="EC" id="2.9.1.3" evidence="2"/>
<reference evidence="4" key="1">
    <citation type="submission" date="2021-03" db="EMBL/GenBank/DDBJ databases">
        <title>novel species isolated from a fishpond in China.</title>
        <authorList>
            <person name="Lu H."/>
            <person name="Cai Z."/>
        </authorList>
    </citation>
    <scope>NUCLEOTIDE SEQUENCE</scope>
    <source>
        <strain evidence="4">JCM 30855</strain>
    </source>
</reference>
<dbReference type="CDD" id="cd01520">
    <property type="entry name" value="RHOD_YbbB"/>
    <property type="match status" value="1"/>
</dbReference>
<name>A0A939DMC4_9ALTE</name>
<evidence type="ECO:0000313" key="4">
    <source>
        <dbReference type="EMBL" id="MBN7825245.1"/>
    </source>
</evidence>
<dbReference type="SUPFAM" id="SSF52540">
    <property type="entry name" value="P-loop containing nucleoside triphosphate hydrolases"/>
    <property type="match status" value="1"/>
</dbReference>
<dbReference type="HAMAP" id="MF_01622">
    <property type="entry name" value="tRNA_sel_U_synth"/>
    <property type="match status" value="1"/>
</dbReference>
<protein>
    <recommendedName>
        <fullName evidence="2">tRNA 2-selenouridine synthase</fullName>
        <ecNumber evidence="2">2.9.1.3</ecNumber>
    </recommendedName>
</protein>
<dbReference type="PROSITE" id="PS50206">
    <property type="entry name" value="RHODANESE_3"/>
    <property type="match status" value="1"/>
</dbReference>
<dbReference type="PANTHER" id="PTHR30401">
    <property type="entry name" value="TRNA 2-SELENOURIDINE SYNTHASE"/>
    <property type="match status" value="1"/>
</dbReference>
<accession>A0A939DMC4</accession>
<dbReference type="SUPFAM" id="SSF52821">
    <property type="entry name" value="Rhodanese/Cell cycle control phosphatase"/>
    <property type="match status" value="1"/>
</dbReference>
<comment type="catalytic activity">
    <reaction evidence="2">
        <text>5-methylaminomethyl-S-(2E)-geranyl-thiouridine(34) in tRNA + selenophosphate + H(+) = 5-methylaminomethyl-2-(Se-phospho)selenouridine(34) in tRNA + (2E)-thiogeraniol</text>
        <dbReference type="Rhea" id="RHEA:60172"/>
        <dbReference type="Rhea" id="RHEA-COMP:14654"/>
        <dbReference type="Rhea" id="RHEA-COMP:15523"/>
        <dbReference type="ChEBI" id="CHEBI:15378"/>
        <dbReference type="ChEBI" id="CHEBI:16144"/>
        <dbReference type="ChEBI" id="CHEBI:140632"/>
        <dbReference type="ChEBI" id="CHEBI:143702"/>
        <dbReference type="ChEBI" id="CHEBI:143703"/>
    </reaction>
</comment>
<comment type="caution">
    <text evidence="4">The sequence shown here is derived from an EMBL/GenBank/DDBJ whole genome shotgun (WGS) entry which is preliminary data.</text>
</comment>
<feature type="active site" description="S-selanylcysteine intermediate" evidence="2">
    <location>
        <position position="96"/>
    </location>
</feature>
<dbReference type="NCBIfam" id="NF008751">
    <property type="entry name" value="PRK11784.1-3"/>
    <property type="match status" value="1"/>
</dbReference>
<keyword evidence="2" id="KW-0808">Transferase</keyword>
<sequence length="370" mass="41842">MLVDNPALYRQLFLQDTPFIDLRAPAEFAKGAFPTSASLPLMTDDERAKVGTCYKHHGQQAAINLGHRLVSGPIKDARVQVWSGFARANPQGYLYCWRGGLRSQITQQWLQEAGIHYPRVPGGYKALRRFLIDELERLISQRDFVLLAGRTGSGKTQLLNALPGTLDLEGLANHRGSSFGARLAGQPTQIAFENALAIALLKLESTGHRQILLEDESAHIGSLMLPASLRDKMRQAPVLILETPLAERIAAIHREYVQERLAECRRHDREQPFARFSRVLQDSLFRIRKRLGGEAYQRLSACMQAALDYQSRTGDDTLHLNWIRDLLVDYYDPMYDYQLTRRPRNVLRQGSGQSIRQAWKSGCAVPIEIK</sequence>
<dbReference type="NCBIfam" id="NF008750">
    <property type="entry name" value="PRK11784.1-2"/>
    <property type="match status" value="1"/>
</dbReference>
<comment type="catalytic activity">
    <reaction evidence="2">
        <text>5-methylaminomethyl-2-thiouridine(34) in tRNA + (2E)-geranyl diphosphate = 5-methylaminomethyl-S-(2E)-geranyl-thiouridine(34) in tRNA + diphosphate</text>
        <dbReference type="Rhea" id="RHEA:14085"/>
        <dbReference type="Rhea" id="RHEA-COMP:10195"/>
        <dbReference type="Rhea" id="RHEA-COMP:14654"/>
        <dbReference type="ChEBI" id="CHEBI:33019"/>
        <dbReference type="ChEBI" id="CHEBI:58057"/>
        <dbReference type="ChEBI" id="CHEBI:74455"/>
        <dbReference type="ChEBI" id="CHEBI:140632"/>
    </reaction>
</comment>
<dbReference type="Proteomes" id="UP000664654">
    <property type="component" value="Unassembled WGS sequence"/>
</dbReference>
<keyword evidence="5" id="KW-1185">Reference proteome</keyword>
<comment type="similarity">
    <text evidence="2">Belongs to the SelU family.</text>
</comment>
<comment type="catalytic activity">
    <reaction evidence="2">
        <text>5-methylaminomethyl-2-thiouridine(34) in tRNA + selenophosphate + (2E)-geranyl diphosphate + H2O + H(+) = 5-methylaminomethyl-2-selenouridine(34) in tRNA + (2E)-thiogeraniol + phosphate + diphosphate</text>
        <dbReference type="Rhea" id="RHEA:42716"/>
        <dbReference type="Rhea" id="RHEA-COMP:10195"/>
        <dbReference type="Rhea" id="RHEA-COMP:10196"/>
        <dbReference type="ChEBI" id="CHEBI:15377"/>
        <dbReference type="ChEBI" id="CHEBI:15378"/>
        <dbReference type="ChEBI" id="CHEBI:16144"/>
        <dbReference type="ChEBI" id="CHEBI:33019"/>
        <dbReference type="ChEBI" id="CHEBI:43474"/>
        <dbReference type="ChEBI" id="CHEBI:58057"/>
        <dbReference type="ChEBI" id="CHEBI:74455"/>
        <dbReference type="ChEBI" id="CHEBI:82743"/>
        <dbReference type="ChEBI" id="CHEBI:143703"/>
        <dbReference type="EC" id="2.9.1.3"/>
    </reaction>
</comment>
<dbReference type="PANTHER" id="PTHR30401:SF0">
    <property type="entry name" value="TRNA 2-SELENOURIDINE SYNTHASE"/>
    <property type="match status" value="1"/>
</dbReference>
<evidence type="ECO:0000256" key="2">
    <source>
        <dbReference type="HAMAP-Rule" id="MF_01622"/>
    </source>
</evidence>
<dbReference type="EMBL" id="JAFKCV010000004">
    <property type="protein sequence ID" value="MBN7825245.1"/>
    <property type="molecule type" value="Genomic_DNA"/>
</dbReference>
<dbReference type="SMART" id="SM00450">
    <property type="entry name" value="RHOD"/>
    <property type="match status" value="1"/>
</dbReference>
<dbReference type="Pfam" id="PF26341">
    <property type="entry name" value="AAA_SelU"/>
    <property type="match status" value="1"/>
</dbReference>
<evidence type="ECO:0000256" key="1">
    <source>
        <dbReference type="ARBA" id="ARBA00023266"/>
    </source>
</evidence>
<dbReference type="InterPro" id="IPR036873">
    <property type="entry name" value="Rhodanese-like_dom_sf"/>
</dbReference>
<feature type="domain" description="Rhodanese" evidence="3">
    <location>
        <begin position="13"/>
        <end position="136"/>
    </location>
</feature>
<dbReference type="GO" id="GO:0016765">
    <property type="term" value="F:transferase activity, transferring alkyl or aryl (other than methyl) groups"/>
    <property type="evidence" value="ECO:0007669"/>
    <property type="project" value="UniProtKB-UniRule"/>
</dbReference>
<proteinExistence type="inferred from homology"/>